<dbReference type="EMBL" id="AJWJ01000068">
    <property type="protein sequence ID" value="KAF2076227.1"/>
    <property type="molecule type" value="Genomic_DNA"/>
</dbReference>
<feature type="compositionally biased region" description="Polar residues" evidence="1">
    <location>
        <begin position="79"/>
        <end position="95"/>
    </location>
</feature>
<keyword evidence="3" id="KW-1185">Reference proteome</keyword>
<feature type="compositionally biased region" description="Basic and acidic residues" evidence="1">
    <location>
        <begin position="63"/>
        <end position="72"/>
    </location>
</feature>
<organism evidence="2 3">
    <name type="scientific">Polysphondylium violaceum</name>
    <dbReference type="NCBI Taxonomy" id="133409"/>
    <lineage>
        <taxon>Eukaryota</taxon>
        <taxon>Amoebozoa</taxon>
        <taxon>Evosea</taxon>
        <taxon>Eumycetozoa</taxon>
        <taxon>Dictyostelia</taxon>
        <taxon>Dictyosteliales</taxon>
        <taxon>Dictyosteliaceae</taxon>
        <taxon>Polysphondylium</taxon>
    </lineage>
</organism>
<proteinExistence type="predicted"/>
<evidence type="ECO:0000313" key="2">
    <source>
        <dbReference type="EMBL" id="KAF2076227.1"/>
    </source>
</evidence>
<dbReference type="Proteomes" id="UP000695562">
    <property type="component" value="Unassembled WGS sequence"/>
</dbReference>
<evidence type="ECO:0000256" key="1">
    <source>
        <dbReference type="SAM" id="MobiDB-lite"/>
    </source>
</evidence>
<name>A0A8J4Q180_9MYCE</name>
<dbReference type="AlphaFoldDB" id="A0A8J4Q180"/>
<gene>
    <name evidence="2" type="ORF">CYY_002468</name>
</gene>
<reference evidence="2" key="1">
    <citation type="submission" date="2020-01" db="EMBL/GenBank/DDBJ databases">
        <title>Development of genomics and gene disruption for Polysphondylium violaceum indicates a role for the polyketide synthase stlB in stalk morphogenesis.</title>
        <authorList>
            <person name="Narita B."/>
            <person name="Kawabe Y."/>
            <person name="Kin K."/>
            <person name="Saito T."/>
            <person name="Gibbs R."/>
            <person name="Kuspa A."/>
            <person name="Muzny D."/>
            <person name="Queller D."/>
            <person name="Richards S."/>
            <person name="Strassman J."/>
            <person name="Sucgang R."/>
            <person name="Worley K."/>
            <person name="Schaap P."/>
        </authorList>
    </citation>
    <scope>NUCLEOTIDE SEQUENCE</scope>
    <source>
        <strain evidence="2">QSvi11</strain>
    </source>
</reference>
<protein>
    <submittedName>
        <fullName evidence="2">Uncharacterized protein</fullName>
    </submittedName>
</protein>
<feature type="region of interest" description="Disordered" evidence="1">
    <location>
        <begin position="1"/>
        <end position="41"/>
    </location>
</feature>
<accession>A0A8J4Q180</accession>
<comment type="caution">
    <text evidence="2">The sequence shown here is derived from an EMBL/GenBank/DDBJ whole genome shotgun (WGS) entry which is preliminary data.</text>
</comment>
<feature type="region of interest" description="Disordered" evidence="1">
    <location>
        <begin position="53"/>
        <end position="95"/>
    </location>
</feature>
<evidence type="ECO:0000313" key="3">
    <source>
        <dbReference type="Proteomes" id="UP000695562"/>
    </source>
</evidence>
<sequence>MINNESAPVPVPCNKAGPMRISKPNKKPHTDVSDSPPLANNFVSTPVNDILFMNPANSPSNSKMDKSPKMKSEFPPQPTVSQPHKQSAHNINQPR</sequence>